<dbReference type="Pfam" id="PF03452">
    <property type="entry name" value="Anp1"/>
    <property type="match status" value="1"/>
</dbReference>
<keyword evidence="3" id="KW-0735">Signal-anchor</keyword>
<sequence>MNRYPNGKSYDQRDDLYISPHRFAPRSQPALRRRRLVFARFGLIAFVFLSLFLILFPGFRHVALPIISLGLLGGHPRIQLETVRYYDLDDVQGTAKGWEKEERILICAPLRDAESHLPMFFSHLRNFTYPHHLLDLAFLVSDSKDNTLSLLSKLLEELQADENPKIPVGEISIIEKDFGQKVNQDVESRHGFAAQASRRKLMAQARNWLLSSALRPTHSWVYWRDVDVETAPFTILEDLMRHNKDVIVPNVWRPLPEWLGGEQPYDLNSWQESDTALALAETLDEDAVIVEGYAEYATWRPHLAYLRDPYGDADMEMELDGVGGVSILAKAKVFRSGVHFPAFSYEKHAETEGFGKMARRMKFSVIGLPHYTIWHLYEPSVDDIRHMEEMEHDRQKREKEEAEKQARLKNVKDEFTEPNAQWEKDKGELQDRIKKEDEKAKQVNPKGDEAGPNAPPPQKETEATRDQEAAKEAGKDSIIEKPKDKANDAKAEQDTAKDATSKVSGPTTKAESEKESSDIKKSTGKGS</sequence>
<keyword evidence="4 9" id="KW-1133">Transmembrane helix</keyword>
<dbReference type="GO" id="GO:0000136">
    <property type="term" value="C:mannan polymerase complex"/>
    <property type="evidence" value="ECO:0007669"/>
    <property type="project" value="TreeGrafter"/>
</dbReference>
<evidence type="ECO:0000313" key="10">
    <source>
        <dbReference type="EMBL" id="CAF9911397.1"/>
    </source>
</evidence>
<comment type="similarity">
    <text evidence="7">Belongs to the ANP1/MMN9/VAN1 family.</text>
</comment>
<dbReference type="GO" id="GO:0000009">
    <property type="term" value="F:alpha-1,6-mannosyltransferase activity"/>
    <property type="evidence" value="ECO:0007669"/>
    <property type="project" value="TreeGrafter"/>
</dbReference>
<dbReference type="SUPFAM" id="SSF53448">
    <property type="entry name" value="Nucleotide-diphospho-sugar transferases"/>
    <property type="match status" value="1"/>
</dbReference>
<evidence type="ECO:0000256" key="9">
    <source>
        <dbReference type="SAM" id="Phobius"/>
    </source>
</evidence>
<dbReference type="Gene3D" id="3.90.550.10">
    <property type="entry name" value="Spore Coat Polysaccharide Biosynthesis Protein SpsA, Chain A"/>
    <property type="match status" value="1"/>
</dbReference>
<evidence type="ECO:0000256" key="6">
    <source>
        <dbReference type="ARBA" id="ARBA00023136"/>
    </source>
</evidence>
<keyword evidence="11" id="KW-1185">Reference proteome</keyword>
<accession>A0A8H3ESG4</accession>
<dbReference type="AlphaFoldDB" id="A0A8H3ESG4"/>
<keyword evidence="6 9" id="KW-0472">Membrane</keyword>
<dbReference type="OrthoDB" id="204164at2759"/>
<dbReference type="Proteomes" id="UP000664169">
    <property type="component" value="Unassembled WGS sequence"/>
</dbReference>
<dbReference type="InterPro" id="IPR052086">
    <property type="entry name" value="Mannan_Polymerase_Subunit"/>
</dbReference>
<gene>
    <name evidence="10" type="ORF">GOMPHAMPRED_007396</name>
</gene>
<feature type="compositionally biased region" description="Basic and acidic residues" evidence="8">
    <location>
        <begin position="422"/>
        <end position="449"/>
    </location>
</feature>
<evidence type="ECO:0000256" key="4">
    <source>
        <dbReference type="ARBA" id="ARBA00022989"/>
    </source>
</evidence>
<protein>
    <recommendedName>
        <fullName evidence="12">Anp1-domain-containing protein</fullName>
    </recommendedName>
</protein>
<feature type="transmembrane region" description="Helical" evidence="9">
    <location>
        <begin position="36"/>
        <end position="59"/>
    </location>
</feature>
<dbReference type="PANTHER" id="PTHR43083:SF2">
    <property type="entry name" value="MANNAN POLYMERASE II COMPLEX ANP1 SUBUNIT"/>
    <property type="match status" value="1"/>
</dbReference>
<dbReference type="InterPro" id="IPR029044">
    <property type="entry name" value="Nucleotide-diphossugar_trans"/>
</dbReference>
<dbReference type="FunFam" id="3.90.550.10:FF:000017">
    <property type="entry name" value="Mannan polymerase II complex ANP1 subunit"/>
    <property type="match status" value="1"/>
</dbReference>
<feature type="compositionally biased region" description="Basic and acidic residues" evidence="8">
    <location>
        <begin position="510"/>
        <end position="521"/>
    </location>
</feature>
<feature type="compositionally biased region" description="Basic and acidic residues" evidence="8">
    <location>
        <begin position="459"/>
        <end position="500"/>
    </location>
</feature>
<evidence type="ECO:0000256" key="1">
    <source>
        <dbReference type="ARBA" id="ARBA00004323"/>
    </source>
</evidence>
<dbReference type="EMBL" id="CAJPDQ010000006">
    <property type="protein sequence ID" value="CAF9911397.1"/>
    <property type="molecule type" value="Genomic_DNA"/>
</dbReference>
<dbReference type="PANTHER" id="PTHR43083">
    <property type="entry name" value="MANNAN POLYMERASE II"/>
    <property type="match status" value="1"/>
</dbReference>
<feature type="compositionally biased region" description="Basic and acidic residues" evidence="8">
    <location>
        <begin position="390"/>
        <end position="415"/>
    </location>
</feature>
<organism evidence="10 11">
    <name type="scientific">Gomphillus americanus</name>
    <dbReference type="NCBI Taxonomy" id="1940652"/>
    <lineage>
        <taxon>Eukaryota</taxon>
        <taxon>Fungi</taxon>
        <taxon>Dikarya</taxon>
        <taxon>Ascomycota</taxon>
        <taxon>Pezizomycotina</taxon>
        <taxon>Lecanoromycetes</taxon>
        <taxon>OSLEUM clade</taxon>
        <taxon>Ostropomycetidae</taxon>
        <taxon>Ostropales</taxon>
        <taxon>Graphidaceae</taxon>
        <taxon>Gomphilloideae</taxon>
        <taxon>Gomphillus</taxon>
    </lineage>
</organism>
<feature type="region of interest" description="Disordered" evidence="8">
    <location>
        <begin position="390"/>
        <end position="527"/>
    </location>
</feature>
<dbReference type="GO" id="GO:0000032">
    <property type="term" value="P:cell wall mannoprotein biosynthetic process"/>
    <property type="evidence" value="ECO:0007669"/>
    <property type="project" value="TreeGrafter"/>
</dbReference>
<keyword evidence="5" id="KW-0333">Golgi apparatus</keyword>
<reference evidence="10" key="1">
    <citation type="submission" date="2021-03" db="EMBL/GenBank/DDBJ databases">
        <authorList>
            <person name="Tagirdzhanova G."/>
        </authorList>
    </citation>
    <scope>NUCLEOTIDE SEQUENCE</scope>
</reference>
<comment type="caution">
    <text evidence="10">The sequence shown here is derived from an EMBL/GenBank/DDBJ whole genome shotgun (WGS) entry which is preliminary data.</text>
</comment>
<evidence type="ECO:0000256" key="3">
    <source>
        <dbReference type="ARBA" id="ARBA00022968"/>
    </source>
</evidence>
<evidence type="ECO:0000256" key="2">
    <source>
        <dbReference type="ARBA" id="ARBA00022692"/>
    </source>
</evidence>
<name>A0A8H3ESG4_9LECA</name>
<evidence type="ECO:0000256" key="8">
    <source>
        <dbReference type="SAM" id="MobiDB-lite"/>
    </source>
</evidence>
<evidence type="ECO:0008006" key="12">
    <source>
        <dbReference type="Google" id="ProtNLM"/>
    </source>
</evidence>
<evidence type="ECO:0000256" key="7">
    <source>
        <dbReference type="ARBA" id="ARBA00037964"/>
    </source>
</evidence>
<proteinExistence type="inferred from homology"/>
<evidence type="ECO:0000256" key="5">
    <source>
        <dbReference type="ARBA" id="ARBA00023034"/>
    </source>
</evidence>
<keyword evidence="2 9" id="KW-0812">Transmembrane</keyword>
<evidence type="ECO:0000313" key="11">
    <source>
        <dbReference type="Proteomes" id="UP000664169"/>
    </source>
</evidence>
<comment type="subcellular location">
    <subcellularLocation>
        <location evidence="1">Golgi apparatus membrane</location>
        <topology evidence="1">Single-pass type II membrane protein</topology>
    </subcellularLocation>
</comment>
<dbReference type="GO" id="GO:0006487">
    <property type="term" value="P:protein N-linked glycosylation"/>
    <property type="evidence" value="ECO:0007669"/>
    <property type="project" value="TreeGrafter"/>
</dbReference>